<dbReference type="InterPro" id="IPR036515">
    <property type="entry name" value="Transposase_17_sf"/>
</dbReference>
<reference evidence="2" key="1">
    <citation type="journal article" date="2019" name="Int. J. Syst. Evol. Microbiol.">
        <title>The Global Catalogue of Microorganisms (GCM) 10K type strain sequencing project: providing services to taxonomists for standard genome sequencing and annotation.</title>
        <authorList>
            <consortium name="The Broad Institute Genomics Platform"/>
            <consortium name="The Broad Institute Genome Sequencing Center for Infectious Disease"/>
            <person name="Wu L."/>
            <person name="Ma J."/>
        </authorList>
    </citation>
    <scope>NUCLEOTIDE SEQUENCE [LARGE SCALE GENOMIC DNA]</scope>
    <source>
        <strain evidence="2">CCUG 52468</strain>
    </source>
</reference>
<accession>A0ABW3RIK6</accession>
<name>A0ABW3RIK6_9SPHI</name>
<dbReference type="RefSeq" id="WP_380894875.1">
    <property type="nucleotide sequence ID" value="NZ_JBHTKY010000004.1"/>
</dbReference>
<protein>
    <submittedName>
        <fullName evidence="1">Transposase</fullName>
    </submittedName>
</protein>
<gene>
    <name evidence="1" type="ORF">ACFQ2C_04520</name>
</gene>
<organism evidence="1 2">
    <name type="scientific">Sphingobacterium daejeonense</name>
    <dbReference type="NCBI Taxonomy" id="371142"/>
    <lineage>
        <taxon>Bacteria</taxon>
        <taxon>Pseudomonadati</taxon>
        <taxon>Bacteroidota</taxon>
        <taxon>Sphingobacteriia</taxon>
        <taxon>Sphingobacteriales</taxon>
        <taxon>Sphingobacteriaceae</taxon>
        <taxon>Sphingobacterium</taxon>
    </lineage>
</organism>
<dbReference type="Proteomes" id="UP001597205">
    <property type="component" value="Unassembled WGS sequence"/>
</dbReference>
<dbReference type="Gene3D" id="3.30.70.1290">
    <property type="entry name" value="Transposase IS200-like"/>
    <property type="match status" value="1"/>
</dbReference>
<dbReference type="EMBL" id="JBHTKY010000004">
    <property type="protein sequence ID" value="MFD1164868.1"/>
    <property type="molecule type" value="Genomic_DNA"/>
</dbReference>
<comment type="caution">
    <text evidence="1">The sequence shown here is derived from an EMBL/GenBank/DDBJ whole genome shotgun (WGS) entry which is preliminary data.</text>
</comment>
<proteinExistence type="predicted"/>
<evidence type="ECO:0000313" key="1">
    <source>
        <dbReference type="EMBL" id="MFD1164868.1"/>
    </source>
</evidence>
<evidence type="ECO:0000313" key="2">
    <source>
        <dbReference type="Proteomes" id="UP001597205"/>
    </source>
</evidence>
<dbReference type="SUPFAM" id="SSF143422">
    <property type="entry name" value="Transposase IS200-like"/>
    <property type="match status" value="1"/>
</dbReference>
<keyword evidence="2" id="KW-1185">Reference proteome</keyword>
<sequence length="143" mass="17167">MNYLIRNGNIEVYGYVIMPNHVHLIWKAIKLNGKEKPHHSFLKYTSHSFKKYMVQFDVVELENYYNNTSDRKFNFWQRDPLAVKIFTEKIAFEKLNYIHKNPCQEKWILSLVPEDYTYSSAKFYSTGKIEDSLILVTDIREVF</sequence>